<proteinExistence type="predicted"/>
<sequence length="31" mass="3842">MGKFYFPIFFPYNSNFIRLIKKPLFFPKLIN</sequence>
<name>A0A2P2PFM6_RHIMU</name>
<reference evidence="1" key="1">
    <citation type="submission" date="2018-02" db="EMBL/GenBank/DDBJ databases">
        <title>Rhizophora mucronata_Transcriptome.</title>
        <authorList>
            <person name="Meera S.P."/>
            <person name="Sreeshan A."/>
            <person name="Augustine A."/>
        </authorList>
    </citation>
    <scope>NUCLEOTIDE SEQUENCE</scope>
    <source>
        <tissue evidence="1">Leaf</tissue>
    </source>
</reference>
<evidence type="ECO:0000313" key="1">
    <source>
        <dbReference type="EMBL" id="MBX53502.1"/>
    </source>
</evidence>
<organism evidence="1">
    <name type="scientific">Rhizophora mucronata</name>
    <name type="common">Asiatic mangrove</name>
    <dbReference type="NCBI Taxonomy" id="61149"/>
    <lineage>
        <taxon>Eukaryota</taxon>
        <taxon>Viridiplantae</taxon>
        <taxon>Streptophyta</taxon>
        <taxon>Embryophyta</taxon>
        <taxon>Tracheophyta</taxon>
        <taxon>Spermatophyta</taxon>
        <taxon>Magnoliopsida</taxon>
        <taxon>eudicotyledons</taxon>
        <taxon>Gunneridae</taxon>
        <taxon>Pentapetalae</taxon>
        <taxon>rosids</taxon>
        <taxon>fabids</taxon>
        <taxon>Malpighiales</taxon>
        <taxon>Rhizophoraceae</taxon>
        <taxon>Rhizophora</taxon>
    </lineage>
</organism>
<dbReference type="AlphaFoldDB" id="A0A2P2PFM6"/>
<protein>
    <submittedName>
        <fullName evidence="1">Uncharacterized protein</fullName>
    </submittedName>
</protein>
<dbReference type="EMBL" id="GGEC01073018">
    <property type="protein sequence ID" value="MBX53502.1"/>
    <property type="molecule type" value="Transcribed_RNA"/>
</dbReference>
<accession>A0A2P2PFM6</accession>